<gene>
    <name evidence="1" type="ORF">M404DRAFT_153695</name>
</gene>
<name>A0A0C3JRE6_PISTI</name>
<dbReference type="Proteomes" id="UP000054217">
    <property type="component" value="Unassembled WGS sequence"/>
</dbReference>
<protein>
    <submittedName>
        <fullName evidence="1">Uncharacterized protein</fullName>
    </submittedName>
</protein>
<dbReference type="AlphaFoldDB" id="A0A0C3JRE6"/>
<reference evidence="1 2" key="1">
    <citation type="submission" date="2014-04" db="EMBL/GenBank/DDBJ databases">
        <authorList>
            <consortium name="DOE Joint Genome Institute"/>
            <person name="Kuo A."/>
            <person name="Kohler A."/>
            <person name="Costa M.D."/>
            <person name="Nagy L.G."/>
            <person name="Floudas D."/>
            <person name="Copeland A."/>
            <person name="Barry K.W."/>
            <person name="Cichocki N."/>
            <person name="Veneault-Fourrey C."/>
            <person name="LaButti K."/>
            <person name="Lindquist E.A."/>
            <person name="Lipzen A."/>
            <person name="Lundell T."/>
            <person name="Morin E."/>
            <person name="Murat C."/>
            <person name="Sun H."/>
            <person name="Tunlid A."/>
            <person name="Henrissat B."/>
            <person name="Grigoriev I.V."/>
            <person name="Hibbett D.S."/>
            <person name="Martin F."/>
            <person name="Nordberg H.P."/>
            <person name="Cantor M.N."/>
            <person name="Hua S.X."/>
        </authorList>
    </citation>
    <scope>NUCLEOTIDE SEQUENCE [LARGE SCALE GENOMIC DNA]</scope>
    <source>
        <strain evidence="1 2">Marx 270</strain>
    </source>
</reference>
<dbReference type="OrthoDB" id="2692579at2759"/>
<keyword evidence="2" id="KW-1185">Reference proteome</keyword>
<evidence type="ECO:0000313" key="2">
    <source>
        <dbReference type="Proteomes" id="UP000054217"/>
    </source>
</evidence>
<reference evidence="2" key="2">
    <citation type="submission" date="2015-01" db="EMBL/GenBank/DDBJ databases">
        <title>Evolutionary Origins and Diversification of the Mycorrhizal Mutualists.</title>
        <authorList>
            <consortium name="DOE Joint Genome Institute"/>
            <consortium name="Mycorrhizal Genomics Consortium"/>
            <person name="Kohler A."/>
            <person name="Kuo A."/>
            <person name="Nagy L.G."/>
            <person name="Floudas D."/>
            <person name="Copeland A."/>
            <person name="Barry K.W."/>
            <person name="Cichocki N."/>
            <person name="Veneault-Fourrey C."/>
            <person name="LaButti K."/>
            <person name="Lindquist E.A."/>
            <person name="Lipzen A."/>
            <person name="Lundell T."/>
            <person name="Morin E."/>
            <person name="Murat C."/>
            <person name="Riley R."/>
            <person name="Ohm R."/>
            <person name="Sun H."/>
            <person name="Tunlid A."/>
            <person name="Henrissat B."/>
            <person name="Grigoriev I.V."/>
            <person name="Hibbett D.S."/>
            <person name="Martin F."/>
        </authorList>
    </citation>
    <scope>NUCLEOTIDE SEQUENCE [LARGE SCALE GENOMIC DNA]</scope>
    <source>
        <strain evidence="2">Marx 270</strain>
    </source>
</reference>
<dbReference type="STRING" id="870435.A0A0C3JRE6"/>
<organism evidence="1 2">
    <name type="scientific">Pisolithus tinctorius Marx 270</name>
    <dbReference type="NCBI Taxonomy" id="870435"/>
    <lineage>
        <taxon>Eukaryota</taxon>
        <taxon>Fungi</taxon>
        <taxon>Dikarya</taxon>
        <taxon>Basidiomycota</taxon>
        <taxon>Agaricomycotina</taxon>
        <taxon>Agaricomycetes</taxon>
        <taxon>Agaricomycetidae</taxon>
        <taxon>Boletales</taxon>
        <taxon>Sclerodermatineae</taxon>
        <taxon>Pisolithaceae</taxon>
        <taxon>Pisolithus</taxon>
    </lineage>
</organism>
<proteinExistence type="predicted"/>
<accession>A0A0C3JRE6</accession>
<sequence length="243" mass="27548">MEFTCPTVLIDKEGGILLWYLPNAISQAYQSEVWNSLGMLSILLQCSLKSNGTSRWQHNVKNFHNAAILKGTINLSPAWFQQGNPMHHPKVSLVLKSKSCSKEVHKWLQCTAGLHAILSGVLWLIHLNMYLHRWEAITQLRLNAATWQDQDMEVVLPLWNLVYSSMSVMVNHTSPPHKDMNGWKVWLDTLLTIGNYPQLDFLILELGIQLQYNPGMVIALAGLALVHKVDGIDGDWACLAYYM</sequence>
<evidence type="ECO:0000313" key="1">
    <source>
        <dbReference type="EMBL" id="KIO00052.1"/>
    </source>
</evidence>
<dbReference type="Gene3D" id="3.60.130.30">
    <property type="match status" value="1"/>
</dbReference>
<dbReference type="InParanoid" id="A0A0C3JRE6"/>
<dbReference type="EMBL" id="KN831999">
    <property type="protein sequence ID" value="KIO00052.1"/>
    <property type="molecule type" value="Genomic_DNA"/>
</dbReference>
<dbReference type="HOGENOM" id="CLU_039070_4_1_1"/>